<evidence type="ECO:0000256" key="1">
    <source>
        <dbReference type="SAM" id="Phobius"/>
    </source>
</evidence>
<dbReference type="RefSeq" id="XP_009833923.1">
    <property type="nucleotide sequence ID" value="XM_009835621.1"/>
</dbReference>
<keyword evidence="1" id="KW-0812">Transmembrane</keyword>
<gene>
    <name evidence="2" type="ORF">H257_09412</name>
</gene>
<evidence type="ECO:0000313" key="2">
    <source>
        <dbReference type="EMBL" id="ETV76378.1"/>
    </source>
</evidence>
<accession>W4GBN5</accession>
<name>W4GBN5_APHAT</name>
<keyword evidence="1" id="KW-1133">Transmembrane helix</keyword>
<keyword evidence="1" id="KW-0472">Membrane</keyword>
<dbReference type="VEuPathDB" id="FungiDB:H257_09412"/>
<reference evidence="2" key="1">
    <citation type="submission" date="2013-12" db="EMBL/GenBank/DDBJ databases">
        <title>The Genome Sequence of Aphanomyces astaci APO3.</title>
        <authorList>
            <consortium name="The Broad Institute Genomics Platform"/>
            <person name="Russ C."/>
            <person name="Tyler B."/>
            <person name="van West P."/>
            <person name="Dieguez-Uribeondo J."/>
            <person name="Young S.K."/>
            <person name="Zeng Q."/>
            <person name="Gargeya S."/>
            <person name="Fitzgerald M."/>
            <person name="Abouelleil A."/>
            <person name="Alvarado L."/>
            <person name="Chapman S.B."/>
            <person name="Gainer-Dewar J."/>
            <person name="Goldberg J."/>
            <person name="Griggs A."/>
            <person name="Gujja S."/>
            <person name="Hansen M."/>
            <person name="Howarth C."/>
            <person name="Imamovic A."/>
            <person name="Ireland A."/>
            <person name="Larimer J."/>
            <person name="McCowan C."/>
            <person name="Murphy C."/>
            <person name="Pearson M."/>
            <person name="Poon T.W."/>
            <person name="Priest M."/>
            <person name="Roberts A."/>
            <person name="Saif S."/>
            <person name="Shea T."/>
            <person name="Sykes S."/>
            <person name="Wortman J."/>
            <person name="Nusbaum C."/>
            <person name="Birren B."/>
        </authorList>
    </citation>
    <scope>NUCLEOTIDE SEQUENCE [LARGE SCALE GENOMIC DNA]</scope>
    <source>
        <strain evidence="2">APO3</strain>
    </source>
</reference>
<organism evidence="2">
    <name type="scientific">Aphanomyces astaci</name>
    <name type="common">Crayfish plague agent</name>
    <dbReference type="NCBI Taxonomy" id="112090"/>
    <lineage>
        <taxon>Eukaryota</taxon>
        <taxon>Sar</taxon>
        <taxon>Stramenopiles</taxon>
        <taxon>Oomycota</taxon>
        <taxon>Saprolegniomycetes</taxon>
        <taxon>Saprolegniales</taxon>
        <taxon>Verrucalvaceae</taxon>
        <taxon>Aphanomyces</taxon>
    </lineage>
</organism>
<sequence>MVRNVAAKRRGWGAGFACCFSYMATTLQIAVVFLALFLELFDALLEPLHVLVGIDIGPRAGKVDIRGEIALTGLGLDTNQKRQAENENLQHAAASCAGMTTISE</sequence>
<dbReference type="EMBL" id="KI913136">
    <property type="protein sequence ID" value="ETV76378.1"/>
    <property type="molecule type" value="Genomic_DNA"/>
</dbReference>
<proteinExistence type="predicted"/>
<dbReference type="GeneID" id="20811408"/>
<feature type="transmembrane region" description="Helical" evidence="1">
    <location>
        <begin position="12"/>
        <end position="38"/>
    </location>
</feature>
<dbReference type="AlphaFoldDB" id="W4GBN5"/>
<protein>
    <submittedName>
        <fullName evidence="2">Uncharacterized protein</fullName>
    </submittedName>
</protein>